<dbReference type="Proteomes" id="UP000274504">
    <property type="component" value="Unassembled WGS sequence"/>
</dbReference>
<dbReference type="EMBL" id="UYSG01001136">
    <property type="protein sequence ID" value="VDL35821.1"/>
    <property type="molecule type" value="Genomic_DNA"/>
</dbReference>
<dbReference type="WBParaSite" id="HDID_0000361301-mRNA-1">
    <property type="protein sequence ID" value="HDID_0000361301-mRNA-1"/>
    <property type="gene ID" value="HDID_0000361301"/>
</dbReference>
<reference evidence="4" key="1">
    <citation type="submission" date="2017-02" db="UniProtKB">
        <authorList>
            <consortium name="WormBaseParasite"/>
        </authorList>
    </citation>
    <scope>IDENTIFICATION</scope>
</reference>
<evidence type="ECO:0000313" key="2">
    <source>
        <dbReference type="EMBL" id="VDL35821.1"/>
    </source>
</evidence>
<gene>
    <name evidence="2" type="ORF">HDID_LOCUS3611</name>
</gene>
<proteinExistence type="predicted"/>
<organism evidence="4">
    <name type="scientific">Hymenolepis diminuta</name>
    <name type="common">Rat tapeworm</name>
    <dbReference type="NCBI Taxonomy" id="6216"/>
    <lineage>
        <taxon>Eukaryota</taxon>
        <taxon>Metazoa</taxon>
        <taxon>Spiralia</taxon>
        <taxon>Lophotrochozoa</taxon>
        <taxon>Platyhelminthes</taxon>
        <taxon>Cestoda</taxon>
        <taxon>Eucestoda</taxon>
        <taxon>Cyclophyllidea</taxon>
        <taxon>Hymenolepididae</taxon>
        <taxon>Hymenolepis</taxon>
    </lineage>
</organism>
<sequence length="99" mass="11396">MDNATENEDSKVMKMVVRESSPQMEKKSSEHEEEGTQFTPYVRCNQCVCIDIIEYLIDNGQSGINKYVLLRKVGADSFNSLALCWSRDGIMDEMAMEWF</sequence>
<accession>A0A0R3SFJ1</accession>
<protein>
    <submittedName>
        <fullName evidence="4">ANK_REP_REGION domain-containing protein</fullName>
    </submittedName>
</protein>
<evidence type="ECO:0000313" key="4">
    <source>
        <dbReference type="WBParaSite" id="HDID_0000361301-mRNA-1"/>
    </source>
</evidence>
<reference evidence="2 3" key="2">
    <citation type="submission" date="2018-11" db="EMBL/GenBank/DDBJ databases">
        <authorList>
            <consortium name="Pathogen Informatics"/>
        </authorList>
    </citation>
    <scope>NUCLEOTIDE SEQUENCE [LARGE SCALE GENOMIC DNA]</scope>
</reference>
<name>A0A0R3SFJ1_HYMDI</name>
<evidence type="ECO:0000256" key="1">
    <source>
        <dbReference type="SAM" id="MobiDB-lite"/>
    </source>
</evidence>
<feature type="region of interest" description="Disordered" evidence="1">
    <location>
        <begin position="1"/>
        <end position="36"/>
    </location>
</feature>
<evidence type="ECO:0000313" key="3">
    <source>
        <dbReference type="Proteomes" id="UP000274504"/>
    </source>
</evidence>
<dbReference type="AlphaFoldDB" id="A0A0R3SFJ1"/>